<evidence type="ECO:0000256" key="1">
    <source>
        <dbReference type="ARBA" id="ARBA00004370"/>
    </source>
</evidence>
<dbReference type="EMBL" id="JAIZAY010000012">
    <property type="protein sequence ID" value="KAJ8032716.1"/>
    <property type="molecule type" value="Genomic_DNA"/>
</dbReference>
<accession>A0A9Q1H549</accession>
<dbReference type="PANTHER" id="PTHR24372:SF77">
    <property type="entry name" value="G-PROTEIN COUPLED RECEPTORS FAMILY 1 PROFILE DOMAIN-CONTAINING PROTEIN"/>
    <property type="match status" value="1"/>
</dbReference>
<evidence type="ECO:0000256" key="2">
    <source>
        <dbReference type="ARBA" id="ARBA00022614"/>
    </source>
</evidence>
<comment type="caution">
    <text evidence="10">The sequence shown here is derived from an EMBL/GenBank/DDBJ whole genome shotgun (WGS) entry which is preliminary data.</text>
</comment>
<reference evidence="10" key="1">
    <citation type="submission" date="2021-10" db="EMBL/GenBank/DDBJ databases">
        <title>Tropical sea cucumber genome reveals ecological adaptation and Cuvierian tubules defense mechanism.</title>
        <authorList>
            <person name="Chen T."/>
        </authorList>
    </citation>
    <scope>NUCLEOTIDE SEQUENCE</scope>
    <source>
        <strain evidence="10">Nanhai2018</strain>
        <tissue evidence="10">Muscle</tissue>
    </source>
</reference>
<dbReference type="SUPFAM" id="SSF81321">
    <property type="entry name" value="Family A G protein-coupled receptor-like"/>
    <property type="match status" value="1"/>
</dbReference>
<gene>
    <name evidence="10" type="ORF">HOLleu_26329</name>
</gene>
<evidence type="ECO:0000259" key="9">
    <source>
        <dbReference type="PROSITE" id="PS50262"/>
    </source>
</evidence>
<feature type="transmembrane region" description="Helical" evidence="8">
    <location>
        <begin position="220"/>
        <end position="241"/>
    </location>
</feature>
<dbReference type="InterPro" id="IPR000276">
    <property type="entry name" value="GPCR_Rhodpsn"/>
</dbReference>
<evidence type="ECO:0000256" key="4">
    <source>
        <dbReference type="ARBA" id="ARBA00022737"/>
    </source>
</evidence>
<dbReference type="Pfam" id="PF00001">
    <property type="entry name" value="7tm_1"/>
    <property type="match status" value="2"/>
</dbReference>
<keyword evidence="3 7" id="KW-0812">Transmembrane</keyword>
<evidence type="ECO:0000256" key="5">
    <source>
        <dbReference type="ARBA" id="ARBA00022989"/>
    </source>
</evidence>
<protein>
    <recommendedName>
        <fullName evidence="9">G-protein coupled receptors family 1 profile domain-containing protein</fullName>
    </recommendedName>
</protein>
<dbReference type="OrthoDB" id="6022531at2759"/>
<dbReference type="PROSITE" id="PS00237">
    <property type="entry name" value="G_PROTEIN_RECEP_F1_1"/>
    <property type="match status" value="1"/>
</dbReference>
<keyword evidence="6 8" id="KW-0472">Membrane</keyword>
<dbReference type="PRINTS" id="PR00237">
    <property type="entry name" value="GPCRRHODOPSN"/>
</dbReference>
<dbReference type="PROSITE" id="PS50262">
    <property type="entry name" value="G_PROTEIN_RECEP_F1_2"/>
    <property type="match status" value="1"/>
</dbReference>
<dbReference type="PANTHER" id="PTHR24372">
    <property type="entry name" value="GLYCOPROTEIN HORMONE RECEPTOR"/>
    <property type="match status" value="1"/>
</dbReference>
<dbReference type="GO" id="GO:0007189">
    <property type="term" value="P:adenylate cyclase-activating G protein-coupled receptor signaling pathway"/>
    <property type="evidence" value="ECO:0007669"/>
    <property type="project" value="TreeGrafter"/>
</dbReference>
<evidence type="ECO:0000256" key="7">
    <source>
        <dbReference type="RuleBase" id="RU000688"/>
    </source>
</evidence>
<keyword evidence="4" id="KW-0677">Repeat</keyword>
<feature type="transmembrane region" description="Helical" evidence="8">
    <location>
        <begin position="136"/>
        <end position="158"/>
    </location>
</feature>
<dbReference type="AlphaFoldDB" id="A0A9Q1H549"/>
<keyword evidence="2" id="KW-0433">Leucine-rich repeat</keyword>
<dbReference type="GO" id="GO:0005886">
    <property type="term" value="C:plasma membrane"/>
    <property type="evidence" value="ECO:0007669"/>
    <property type="project" value="TreeGrafter"/>
</dbReference>
<dbReference type="InterPro" id="IPR017452">
    <property type="entry name" value="GPCR_Rhodpsn_7TM"/>
</dbReference>
<proteinExistence type="inferred from homology"/>
<sequence length="335" mass="36790">MIPNNILRVSLWVVCMFSLITNVIVIAGRIKSKIPAIRNKFRTTVGESQNTFLINLAIADYLTGVYLCAIGIADAAFGKDYFLSAFGWRSGNACKGIGFIGFSANVASMLILTFVSVERFCTIVFPFGKDLFRSKLTAIICVAIWVTSGAMAIAPIILSEFVTELFGFSDVCLGLPINSVPEMSNFQISEVPLGAPEAGLVATRKDADIKSLKWIYSQIVYIYFSATCVSIITFCYISIFISAIRSKIQSGRPGSNKDEIKMAFRIFIIVGTDLLCWLPVITTGILSTTGYKISANAYAWFAIFVLPINSAFNPLIYTLPAIKKRKENEPSFIAK</sequence>
<feature type="transmembrane region" description="Helical" evidence="8">
    <location>
        <begin position="51"/>
        <end position="77"/>
    </location>
</feature>
<feature type="transmembrane region" description="Helical" evidence="8">
    <location>
        <begin position="298"/>
        <end position="319"/>
    </location>
</feature>
<evidence type="ECO:0000256" key="6">
    <source>
        <dbReference type="ARBA" id="ARBA00023136"/>
    </source>
</evidence>
<feature type="transmembrane region" description="Helical" evidence="8">
    <location>
        <begin position="6"/>
        <end position="30"/>
    </location>
</feature>
<keyword evidence="5 8" id="KW-1133">Transmembrane helix</keyword>
<evidence type="ECO:0000256" key="3">
    <source>
        <dbReference type="ARBA" id="ARBA00022692"/>
    </source>
</evidence>
<dbReference type="Proteomes" id="UP001152320">
    <property type="component" value="Chromosome 12"/>
</dbReference>
<name>A0A9Q1H549_HOLLE</name>
<feature type="domain" description="G-protein coupled receptors family 1 profile" evidence="9">
    <location>
        <begin position="21"/>
        <end position="317"/>
    </location>
</feature>
<comment type="similarity">
    <text evidence="7">Belongs to the G-protein coupled receptor 1 family.</text>
</comment>
<evidence type="ECO:0000313" key="10">
    <source>
        <dbReference type="EMBL" id="KAJ8032716.1"/>
    </source>
</evidence>
<evidence type="ECO:0000256" key="8">
    <source>
        <dbReference type="SAM" id="Phobius"/>
    </source>
</evidence>
<dbReference type="GO" id="GO:0009755">
    <property type="term" value="P:hormone-mediated signaling pathway"/>
    <property type="evidence" value="ECO:0007669"/>
    <property type="project" value="TreeGrafter"/>
</dbReference>
<feature type="transmembrane region" description="Helical" evidence="8">
    <location>
        <begin position="97"/>
        <end position="115"/>
    </location>
</feature>
<keyword evidence="11" id="KW-1185">Reference proteome</keyword>
<dbReference type="Gene3D" id="1.20.1070.10">
    <property type="entry name" value="Rhodopsin 7-helix transmembrane proteins"/>
    <property type="match status" value="1"/>
</dbReference>
<keyword evidence="7" id="KW-0297">G-protein coupled receptor</keyword>
<keyword evidence="7" id="KW-0675">Receptor</keyword>
<comment type="subcellular location">
    <subcellularLocation>
        <location evidence="1">Membrane</location>
    </subcellularLocation>
</comment>
<dbReference type="GO" id="GO:0008528">
    <property type="term" value="F:G protein-coupled peptide receptor activity"/>
    <property type="evidence" value="ECO:0007669"/>
    <property type="project" value="TreeGrafter"/>
</dbReference>
<keyword evidence="7" id="KW-0807">Transducer</keyword>
<organism evidence="10 11">
    <name type="scientific">Holothuria leucospilota</name>
    <name type="common">Black long sea cucumber</name>
    <name type="synonym">Mertensiothuria leucospilota</name>
    <dbReference type="NCBI Taxonomy" id="206669"/>
    <lineage>
        <taxon>Eukaryota</taxon>
        <taxon>Metazoa</taxon>
        <taxon>Echinodermata</taxon>
        <taxon>Eleutherozoa</taxon>
        <taxon>Echinozoa</taxon>
        <taxon>Holothuroidea</taxon>
        <taxon>Aspidochirotacea</taxon>
        <taxon>Aspidochirotida</taxon>
        <taxon>Holothuriidae</taxon>
        <taxon>Holothuria</taxon>
    </lineage>
</organism>
<evidence type="ECO:0000313" key="11">
    <source>
        <dbReference type="Proteomes" id="UP001152320"/>
    </source>
</evidence>
<feature type="transmembrane region" description="Helical" evidence="8">
    <location>
        <begin position="262"/>
        <end position="286"/>
    </location>
</feature>